<evidence type="ECO:0000313" key="2">
    <source>
        <dbReference type="Proteomes" id="UP000789396"/>
    </source>
</evidence>
<feature type="non-terminal residue" evidence="1">
    <location>
        <position position="40"/>
    </location>
</feature>
<accession>A0A9N9NN05</accession>
<reference evidence="1" key="1">
    <citation type="submission" date="2021-06" db="EMBL/GenBank/DDBJ databases">
        <authorList>
            <person name="Kallberg Y."/>
            <person name="Tangrot J."/>
            <person name="Rosling A."/>
        </authorList>
    </citation>
    <scope>NUCLEOTIDE SEQUENCE</scope>
    <source>
        <strain evidence="1">IN212</strain>
    </source>
</reference>
<name>A0A9N9NN05_9GLOM</name>
<gene>
    <name evidence="1" type="ORF">RFULGI_LOCUS13264</name>
</gene>
<organism evidence="1 2">
    <name type="scientific">Racocetra fulgida</name>
    <dbReference type="NCBI Taxonomy" id="60492"/>
    <lineage>
        <taxon>Eukaryota</taxon>
        <taxon>Fungi</taxon>
        <taxon>Fungi incertae sedis</taxon>
        <taxon>Mucoromycota</taxon>
        <taxon>Glomeromycotina</taxon>
        <taxon>Glomeromycetes</taxon>
        <taxon>Diversisporales</taxon>
        <taxon>Gigasporaceae</taxon>
        <taxon>Racocetra</taxon>
    </lineage>
</organism>
<dbReference type="Proteomes" id="UP000789396">
    <property type="component" value="Unassembled WGS sequence"/>
</dbReference>
<proteinExistence type="predicted"/>
<evidence type="ECO:0000313" key="1">
    <source>
        <dbReference type="EMBL" id="CAG8746394.1"/>
    </source>
</evidence>
<dbReference type="AlphaFoldDB" id="A0A9N9NN05"/>
<sequence length="40" mass="4647">MNQSIGKISFLKVYTSKEKDGIDVNNLQKEFENETNNLQE</sequence>
<comment type="caution">
    <text evidence="1">The sequence shown here is derived from an EMBL/GenBank/DDBJ whole genome shotgun (WGS) entry which is preliminary data.</text>
</comment>
<protein>
    <submittedName>
        <fullName evidence="1">8048_t:CDS:1</fullName>
    </submittedName>
</protein>
<keyword evidence="2" id="KW-1185">Reference proteome</keyword>
<dbReference type="EMBL" id="CAJVPZ010034299">
    <property type="protein sequence ID" value="CAG8746394.1"/>
    <property type="molecule type" value="Genomic_DNA"/>
</dbReference>